<dbReference type="OrthoDB" id="2576082at2759"/>
<feature type="compositionally biased region" description="Polar residues" evidence="1">
    <location>
        <begin position="44"/>
        <end position="67"/>
    </location>
</feature>
<dbReference type="Gene3D" id="2.60.120.260">
    <property type="entry name" value="Galactose-binding domain-like"/>
    <property type="match status" value="1"/>
</dbReference>
<reference evidence="4" key="2">
    <citation type="submission" date="2013-12" db="EMBL/GenBank/DDBJ databases">
        <title>Evolution of pathogenesis and genome organization in the Tremellales.</title>
        <authorList>
            <person name="Cuomo C."/>
            <person name="Litvintseva A."/>
            <person name="Heitman J."/>
            <person name="Chen Y."/>
            <person name="Sun S."/>
            <person name="Springer D."/>
            <person name="Dromer F."/>
            <person name="Young S."/>
            <person name="Zeng Q."/>
            <person name="Chapman S."/>
            <person name="Gujja S."/>
            <person name="Saif S."/>
            <person name="Birren B."/>
        </authorList>
    </citation>
    <scope>NUCLEOTIDE SEQUENCE [LARGE SCALE GENOMIC DNA]</scope>
    <source>
        <strain evidence="4">BCC8398</strain>
    </source>
</reference>
<evidence type="ECO:0000256" key="2">
    <source>
        <dbReference type="SAM" id="Phobius"/>
    </source>
</evidence>
<dbReference type="Proteomes" id="UP000092666">
    <property type="component" value="Unassembled WGS sequence"/>
</dbReference>
<reference evidence="3 4" key="1">
    <citation type="submission" date="2013-07" db="EMBL/GenBank/DDBJ databases">
        <title>The Genome Sequence of Cryptococcus heveanensis BCC8398.</title>
        <authorList>
            <consortium name="The Broad Institute Genome Sequencing Platform"/>
            <person name="Cuomo C."/>
            <person name="Litvintseva A."/>
            <person name="Chen Y."/>
            <person name="Heitman J."/>
            <person name="Sun S."/>
            <person name="Springer D."/>
            <person name="Dromer F."/>
            <person name="Young S.K."/>
            <person name="Zeng Q."/>
            <person name="Gargeya S."/>
            <person name="Fitzgerald M."/>
            <person name="Abouelleil A."/>
            <person name="Alvarado L."/>
            <person name="Berlin A.M."/>
            <person name="Chapman S.B."/>
            <person name="Dewar J."/>
            <person name="Goldberg J."/>
            <person name="Griggs A."/>
            <person name="Gujja S."/>
            <person name="Hansen M."/>
            <person name="Howarth C."/>
            <person name="Imamovic A."/>
            <person name="Larimer J."/>
            <person name="McCowan C."/>
            <person name="Murphy C."/>
            <person name="Pearson M."/>
            <person name="Priest M."/>
            <person name="Roberts A."/>
            <person name="Saif S."/>
            <person name="Shea T."/>
            <person name="Sykes S."/>
            <person name="Wortman J."/>
            <person name="Nusbaum C."/>
            <person name="Birren B."/>
        </authorList>
    </citation>
    <scope>NUCLEOTIDE SEQUENCE [LARGE SCALE GENOMIC DNA]</scope>
    <source>
        <strain evidence="3 4">BCC8398</strain>
    </source>
</reference>
<organism evidence="3 4">
    <name type="scientific">Kwoniella heveanensis BCC8398</name>
    <dbReference type="NCBI Taxonomy" id="1296120"/>
    <lineage>
        <taxon>Eukaryota</taxon>
        <taxon>Fungi</taxon>
        <taxon>Dikarya</taxon>
        <taxon>Basidiomycota</taxon>
        <taxon>Agaricomycotina</taxon>
        <taxon>Tremellomycetes</taxon>
        <taxon>Tremellales</taxon>
        <taxon>Cryptococcaceae</taxon>
        <taxon>Kwoniella</taxon>
    </lineage>
</organism>
<keyword evidence="2" id="KW-0812">Transmembrane</keyword>
<keyword evidence="2" id="KW-0472">Membrane</keyword>
<gene>
    <name evidence="3" type="ORF">I316_07946</name>
</gene>
<feature type="transmembrane region" description="Helical" evidence="2">
    <location>
        <begin position="333"/>
        <end position="353"/>
    </location>
</feature>
<feature type="compositionally biased region" description="Low complexity" evidence="1">
    <location>
        <begin position="303"/>
        <end position="319"/>
    </location>
</feature>
<sequence length="400" mass="42025">MSSLWISDASPLFFYSPAEAYFSGQNLASWVGKTGAGDGDGQMQPPSGSGSESGTNGIGSTQTGSYHATSGPASVVVPLIYATSFTPIFTAPDSFQVTLQRNSNDPEGWESGRSWNETDSKTFDAQTFTLAAKCKDGQEDQCKDQQVGFWGAWVGTQFTPPGSELDTVAIDDTSEVITYAGFAPVNKDNKLVNVTQSEDYEGTLSMTATEGATAQIVFNGASISVRGVTCPSCGTFTVTLDDSSTKATLNSQNTATVHDSLLFFATNLDTSTSHTLTLESQGGVVIDKLEAMGPKGGIGFGGTTNTSSSSNPSSTPMQSGGSGTPGNSGSPNAGIIVGAVLGSLAGLAFLYWFCRRVKPAAKKAEDKKLNPWDEANLLQNMKNEEVHVTTAANQRYVYRE</sequence>
<evidence type="ECO:0000256" key="1">
    <source>
        <dbReference type="SAM" id="MobiDB-lite"/>
    </source>
</evidence>
<dbReference type="EMBL" id="KV700150">
    <property type="protein sequence ID" value="OCF30418.1"/>
    <property type="molecule type" value="Genomic_DNA"/>
</dbReference>
<evidence type="ECO:0000313" key="3">
    <source>
        <dbReference type="EMBL" id="OCF30418.1"/>
    </source>
</evidence>
<evidence type="ECO:0000313" key="4">
    <source>
        <dbReference type="Proteomes" id="UP000092666"/>
    </source>
</evidence>
<feature type="region of interest" description="Disordered" evidence="1">
    <location>
        <begin position="33"/>
        <end position="67"/>
    </location>
</feature>
<protein>
    <submittedName>
        <fullName evidence="3">Uncharacterized protein</fullName>
    </submittedName>
</protein>
<name>A0A1B9GHC5_9TREE</name>
<dbReference type="AlphaFoldDB" id="A0A1B9GHC5"/>
<keyword evidence="4" id="KW-1185">Reference proteome</keyword>
<keyword evidence="2" id="KW-1133">Transmembrane helix</keyword>
<feature type="region of interest" description="Disordered" evidence="1">
    <location>
        <begin position="297"/>
        <end position="328"/>
    </location>
</feature>
<proteinExistence type="predicted"/>
<accession>A0A1B9GHC5</accession>
<dbReference type="STRING" id="1296120.A0A1B9GHC5"/>